<evidence type="ECO:0000313" key="3">
    <source>
        <dbReference type="EMBL" id="MBD2778688.1"/>
    </source>
</evidence>
<dbReference type="InterPro" id="IPR007712">
    <property type="entry name" value="RelE/ParE_toxin"/>
</dbReference>
<dbReference type="SUPFAM" id="SSF143011">
    <property type="entry name" value="RelE-like"/>
    <property type="match status" value="1"/>
</dbReference>
<comment type="similarity">
    <text evidence="1">Belongs to the RelE toxin family.</text>
</comment>
<dbReference type="RefSeq" id="WP_190838685.1">
    <property type="nucleotide sequence ID" value="NZ_CAWPPI010000133.1"/>
</dbReference>
<dbReference type="PANTHER" id="PTHR35601">
    <property type="entry name" value="TOXIN RELE"/>
    <property type="match status" value="1"/>
</dbReference>
<dbReference type="EMBL" id="JACXAE010000133">
    <property type="protein sequence ID" value="MBD2778688.1"/>
    <property type="molecule type" value="Genomic_DNA"/>
</dbReference>
<gene>
    <name evidence="3" type="ORF">ICL16_43250</name>
</gene>
<dbReference type="Pfam" id="PF05016">
    <property type="entry name" value="ParE_toxin"/>
    <property type="match status" value="1"/>
</dbReference>
<organism evidence="3 4">
    <name type="scientific">Iningainema tapete BLCC-T55</name>
    <dbReference type="NCBI Taxonomy" id="2748662"/>
    <lineage>
        <taxon>Bacteria</taxon>
        <taxon>Bacillati</taxon>
        <taxon>Cyanobacteriota</taxon>
        <taxon>Cyanophyceae</taxon>
        <taxon>Nostocales</taxon>
        <taxon>Scytonemataceae</taxon>
        <taxon>Iningainema tapete</taxon>
    </lineage>
</organism>
<dbReference type="NCBIfam" id="TIGR02385">
    <property type="entry name" value="RelE_StbE"/>
    <property type="match status" value="1"/>
</dbReference>
<evidence type="ECO:0000313" key="4">
    <source>
        <dbReference type="Proteomes" id="UP000629098"/>
    </source>
</evidence>
<dbReference type="InterPro" id="IPR035093">
    <property type="entry name" value="RelE/ParE_toxin_dom_sf"/>
</dbReference>
<dbReference type="AlphaFoldDB" id="A0A8J6XP36"/>
<accession>A0A8J6XP36</accession>
<dbReference type="PANTHER" id="PTHR35601:SF1">
    <property type="entry name" value="TOXIN RELE"/>
    <property type="match status" value="1"/>
</dbReference>
<evidence type="ECO:0000256" key="2">
    <source>
        <dbReference type="ARBA" id="ARBA00022649"/>
    </source>
</evidence>
<dbReference type="Proteomes" id="UP000629098">
    <property type="component" value="Unassembled WGS sequence"/>
</dbReference>
<keyword evidence="2" id="KW-1277">Toxin-antitoxin system</keyword>
<evidence type="ECO:0000256" key="1">
    <source>
        <dbReference type="ARBA" id="ARBA00006226"/>
    </source>
</evidence>
<protein>
    <submittedName>
        <fullName evidence="3">Type II toxin-antitoxin system RelE/ParE family toxin</fullName>
    </submittedName>
</protein>
<comment type="caution">
    <text evidence="3">The sequence shown here is derived from an EMBL/GenBank/DDBJ whole genome shotgun (WGS) entry which is preliminary data.</text>
</comment>
<reference evidence="3" key="1">
    <citation type="submission" date="2020-09" db="EMBL/GenBank/DDBJ databases">
        <title>Iningainema tapete sp. nov. (Scytonemataceae, Cyanobacteria) from greenhouses in central Florida (USA) produces two types of nodularin with biosynthetic potential for microcystin-LR and anabaenopeptins.</title>
        <authorList>
            <person name="Berthold D.E."/>
            <person name="Lefler F.W."/>
            <person name="Huang I.-S."/>
            <person name="Abdulla H."/>
            <person name="Zimba P.V."/>
            <person name="Laughinghouse H.D. IV."/>
        </authorList>
    </citation>
    <scope>NUCLEOTIDE SEQUENCE</scope>
    <source>
        <strain evidence="3">BLCCT55</strain>
    </source>
</reference>
<sequence length="87" mass="10233">MNYELEIKAEALADLEGLTQVVRDRIATKINWLAENFEYITPQPLTGNLTFLYKLRVGDYRVLYSFSTEKKIITVHQIGHRRDIYRA</sequence>
<keyword evidence="4" id="KW-1185">Reference proteome</keyword>
<proteinExistence type="inferred from homology"/>
<name>A0A8J6XP36_9CYAN</name>
<dbReference type="Gene3D" id="3.30.2310.20">
    <property type="entry name" value="RelE-like"/>
    <property type="match status" value="1"/>
</dbReference>